<evidence type="ECO:0000313" key="7">
    <source>
        <dbReference type="Proteomes" id="UP001642409"/>
    </source>
</evidence>
<reference evidence="5 7" key="2">
    <citation type="submission" date="2024-07" db="EMBL/GenBank/DDBJ databases">
        <authorList>
            <person name="Akdeniz Z."/>
        </authorList>
    </citation>
    <scope>NUCLEOTIDE SEQUENCE [LARGE SCALE GENOMIC DNA]</scope>
</reference>
<proteinExistence type="predicted"/>
<dbReference type="Proteomes" id="UP001642409">
    <property type="component" value="Unassembled WGS sequence"/>
</dbReference>
<dbReference type="EMBL" id="CAXDID020000159">
    <property type="protein sequence ID" value="CAL6043949.1"/>
    <property type="molecule type" value="Genomic_DNA"/>
</dbReference>
<organism evidence="4">
    <name type="scientific">Hexamita inflata</name>
    <dbReference type="NCBI Taxonomy" id="28002"/>
    <lineage>
        <taxon>Eukaryota</taxon>
        <taxon>Metamonada</taxon>
        <taxon>Diplomonadida</taxon>
        <taxon>Hexamitidae</taxon>
        <taxon>Hexamitinae</taxon>
        <taxon>Hexamita</taxon>
    </lineage>
</organism>
<dbReference type="Pfam" id="PF12799">
    <property type="entry name" value="LRR_4"/>
    <property type="match status" value="1"/>
</dbReference>
<protein>
    <submittedName>
        <fullName evidence="4">Leucine-rich repeat domain superfamily</fullName>
    </submittedName>
    <submittedName>
        <fullName evidence="5">Leucine-rich_repeat domain superfamily</fullName>
    </submittedName>
</protein>
<dbReference type="EMBL" id="CATOUU010000072">
    <property type="protein sequence ID" value="CAI9915343.1"/>
    <property type="molecule type" value="Genomic_DNA"/>
</dbReference>
<dbReference type="InterPro" id="IPR032675">
    <property type="entry name" value="LRR_dom_sf"/>
</dbReference>
<dbReference type="InterPro" id="IPR025875">
    <property type="entry name" value="Leu-rich_rpt_4"/>
</dbReference>
<dbReference type="Gene3D" id="3.80.10.10">
    <property type="entry name" value="Ribonuclease Inhibitor"/>
    <property type="match status" value="1"/>
</dbReference>
<name>A0AA86NQ76_9EUKA</name>
<evidence type="ECO:0000256" key="1">
    <source>
        <dbReference type="ARBA" id="ARBA00022614"/>
    </source>
</evidence>
<evidence type="ECO:0000313" key="6">
    <source>
        <dbReference type="EMBL" id="CAL6111850.1"/>
    </source>
</evidence>
<sequence>MKQNQNLKKSRPCFKQDFSSDYNQISAKTQCYVLYLKSLDLSHNRIIFVDPITMLVNLKHVNFSHNRIPYDQLKRNPSLDTSQNNNIFTYQAPLSAEELVLYKRVKTITYISKIQFRSYDTSGNQSHINSLITALVAQLNTIVSLFMQFAGRGE</sequence>
<evidence type="ECO:0000313" key="5">
    <source>
        <dbReference type="EMBL" id="CAL6043949.1"/>
    </source>
</evidence>
<comment type="caution">
    <text evidence="4">The sequence shown here is derived from an EMBL/GenBank/DDBJ whole genome shotgun (WGS) entry which is preliminary data.</text>
</comment>
<dbReference type="EMBL" id="CAXDID020000723">
    <property type="protein sequence ID" value="CAL6111850.1"/>
    <property type="molecule type" value="Genomic_DNA"/>
</dbReference>
<dbReference type="AlphaFoldDB" id="A0AA86NQ76"/>
<dbReference type="InterPro" id="IPR001611">
    <property type="entry name" value="Leu-rich_rpt"/>
</dbReference>
<keyword evidence="1" id="KW-0433">Leucine-rich repeat</keyword>
<dbReference type="PROSITE" id="PS51450">
    <property type="entry name" value="LRR"/>
    <property type="match status" value="1"/>
</dbReference>
<reference evidence="4" key="1">
    <citation type="submission" date="2023-06" db="EMBL/GenBank/DDBJ databases">
        <authorList>
            <person name="Kurt Z."/>
        </authorList>
    </citation>
    <scope>NUCLEOTIDE SEQUENCE</scope>
</reference>
<evidence type="ECO:0000256" key="2">
    <source>
        <dbReference type="ARBA" id="ARBA00022737"/>
    </source>
</evidence>
<keyword evidence="7" id="KW-1185">Reference proteome</keyword>
<evidence type="ECO:0000313" key="4">
    <source>
        <dbReference type="EMBL" id="CAI9923732.1"/>
    </source>
</evidence>
<accession>A0AA86NQ76</accession>
<keyword evidence="2" id="KW-0677">Repeat</keyword>
<dbReference type="SUPFAM" id="SSF52075">
    <property type="entry name" value="Outer arm dynein light chain 1"/>
    <property type="match status" value="1"/>
</dbReference>
<gene>
    <name evidence="4" type="ORF">HINF_LOCUS11377</name>
    <name evidence="3" type="ORF">HINF_LOCUS2988</name>
    <name evidence="5" type="ORF">HINF_LOCUS40320</name>
    <name evidence="6" type="ORF">HINF_LOCUS76722</name>
</gene>
<dbReference type="EMBL" id="CATOUU010000295">
    <property type="protein sequence ID" value="CAI9923732.1"/>
    <property type="molecule type" value="Genomic_DNA"/>
</dbReference>
<evidence type="ECO:0000313" key="3">
    <source>
        <dbReference type="EMBL" id="CAI9915343.1"/>
    </source>
</evidence>